<dbReference type="Gene3D" id="2.130.10.10">
    <property type="entry name" value="YVTN repeat-like/Quinoprotein amine dehydrogenase"/>
    <property type="match status" value="2"/>
</dbReference>
<dbReference type="CDD" id="cd15482">
    <property type="entry name" value="Sialidase_non-viral"/>
    <property type="match status" value="1"/>
</dbReference>
<evidence type="ECO:0000256" key="1">
    <source>
        <dbReference type="ARBA" id="ARBA00022531"/>
    </source>
</evidence>
<accession>A0ABV7Z3Z5</accession>
<dbReference type="PANTHER" id="PTHR47199:SF2">
    <property type="entry name" value="PHOTOSYSTEM II STABILITY_ASSEMBLY FACTOR HCF136, CHLOROPLASTIC"/>
    <property type="match status" value="1"/>
</dbReference>
<feature type="domain" description="Photosynthesis system II assembly factor Ycf48/Hcf136-like" evidence="3">
    <location>
        <begin position="73"/>
        <end position="183"/>
    </location>
</feature>
<sequence>MPNKASIRALQALSSQEIWLSGSKGSIYRSLDGGLSFQNLCPEAYAAYDFRGIYVFNSKKIIAMSAGLAEEGKAFLLVSTDSGITWQKTFYLSDKGVFFDSIKFINAKEGFVLGDAIDAKPFLLKTKDGGKTWNRIDDLPDILKGEASFAASNSCISTYKKCVWFNTQNRVFISKNKGKSWEVRDTPFESGSSVGIFGTHFFNDKDGVAVGGDYLPSENQNLLISTTTDGGRTWTENYKGLGLIESVDRVFEGELILASLQGLLVFRNNQITSLSKIPLHVIDCVSNKCFVSGGNGHVAVYDFIKK</sequence>
<keyword evidence="5" id="KW-1185">Reference proteome</keyword>
<dbReference type="EMBL" id="JBHRYQ010000001">
    <property type="protein sequence ID" value="MFC3813098.1"/>
    <property type="molecule type" value="Genomic_DNA"/>
</dbReference>
<dbReference type="Pfam" id="PF14870">
    <property type="entry name" value="PSII_BNR"/>
    <property type="match status" value="1"/>
</dbReference>
<reference evidence="5" key="1">
    <citation type="journal article" date="2019" name="Int. J. Syst. Evol. Microbiol.">
        <title>The Global Catalogue of Microorganisms (GCM) 10K type strain sequencing project: providing services to taxonomists for standard genome sequencing and annotation.</title>
        <authorList>
            <consortium name="The Broad Institute Genomics Platform"/>
            <consortium name="The Broad Institute Genome Sequencing Center for Infectious Disease"/>
            <person name="Wu L."/>
            <person name="Ma J."/>
        </authorList>
    </citation>
    <scope>NUCLEOTIDE SEQUENCE [LARGE SCALE GENOMIC DNA]</scope>
    <source>
        <strain evidence="5">CECT 7956</strain>
    </source>
</reference>
<gene>
    <name evidence="4" type="ORF">ACFOOI_20705</name>
</gene>
<evidence type="ECO:0000313" key="5">
    <source>
        <dbReference type="Proteomes" id="UP001595616"/>
    </source>
</evidence>
<dbReference type="SUPFAM" id="SSF110296">
    <property type="entry name" value="Oligoxyloglucan reducing end-specific cellobiohydrolase"/>
    <property type="match status" value="1"/>
</dbReference>
<proteinExistence type="predicted"/>
<dbReference type="PANTHER" id="PTHR47199">
    <property type="entry name" value="PHOTOSYSTEM II STABILITY/ASSEMBLY FACTOR HCF136, CHLOROPLASTIC"/>
    <property type="match status" value="1"/>
</dbReference>
<evidence type="ECO:0000259" key="3">
    <source>
        <dbReference type="Pfam" id="PF14870"/>
    </source>
</evidence>
<name>A0ABV7Z3Z5_9BACT</name>
<comment type="caution">
    <text evidence="4">The sequence shown here is derived from an EMBL/GenBank/DDBJ whole genome shotgun (WGS) entry which is preliminary data.</text>
</comment>
<dbReference type="InterPro" id="IPR015943">
    <property type="entry name" value="WD40/YVTN_repeat-like_dom_sf"/>
</dbReference>
<evidence type="ECO:0000256" key="2">
    <source>
        <dbReference type="ARBA" id="ARBA00023276"/>
    </source>
</evidence>
<dbReference type="Proteomes" id="UP001595616">
    <property type="component" value="Unassembled WGS sequence"/>
</dbReference>
<dbReference type="RefSeq" id="WP_379840003.1">
    <property type="nucleotide sequence ID" value="NZ_JBHRYQ010000001.1"/>
</dbReference>
<dbReference type="InterPro" id="IPR028203">
    <property type="entry name" value="PSII_CF48-like_dom"/>
</dbReference>
<keyword evidence="1" id="KW-0602">Photosynthesis</keyword>
<organism evidence="4 5">
    <name type="scientific">Lacihabitans lacunae</name>
    <dbReference type="NCBI Taxonomy" id="1028214"/>
    <lineage>
        <taxon>Bacteria</taxon>
        <taxon>Pseudomonadati</taxon>
        <taxon>Bacteroidota</taxon>
        <taxon>Cytophagia</taxon>
        <taxon>Cytophagales</taxon>
        <taxon>Leadbetterellaceae</taxon>
        <taxon>Lacihabitans</taxon>
    </lineage>
</organism>
<protein>
    <submittedName>
        <fullName evidence="4">WD40/YVTN/BNR-like repeat-containing protein</fullName>
    </submittedName>
</protein>
<evidence type="ECO:0000313" key="4">
    <source>
        <dbReference type="EMBL" id="MFC3813098.1"/>
    </source>
</evidence>
<keyword evidence="2" id="KW-0604">Photosystem II</keyword>